<accession>A0A9P7F7P2</accession>
<dbReference type="RefSeq" id="XP_041292755.1">
    <property type="nucleotide sequence ID" value="XM_041433723.1"/>
</dbReference>
<gene>
    <name evidence="1" type="ORF">F5147DRAFT_652956</name>
</gene>
<name>A0A9P7F7P2_9AGAM</name>
<reference evidence="1" key="1">
    <citation type="journal article" date="2020" name="New Phytol.">
        <title>Comparative genomics reveals dynamic genome evolution in host specialist ectomycorrhizal fungi.</title>
        <authorList>
            <person name="Lofgren L.A."/>
            <person name="Nguyen N.H."/>
            <person name="Vilgalys R."/>
            <person name="Ruytinx J."/>
            <person name="Liao H.L."/>
            <person name="Branco S."/>
            <person name="Kuo A."/>
            <person name="LaButti K."/>
            <person name="Lipzen A."/>
            <person name="Andreopoulos W."/>
            <person name="Pangilinan J."/>
            <person name="Riley R."/>
            <person name="Hundley H."/>
            <person name="Na H."/>
            <person name="Barry K."/>
            <person name="Grigoriev I.V."/>
            <person name="Stajich J.E."/>
            <person name="Kennedy P.G."/>
        </authorList>
    </citation>
    <scope>NUCLEOTIDE SEQUENCE</scope>
    <source>
        <strain evidence="1">FC423</strain>
    </source>
</reference>
<dbReference type="AlphaFoldDB" id="A0A9P7F7P2"/>
<protein>
    <submittedName>
        <fullName evidence="1">Uncharacterized protein</fullName>
    </submittedName>
</protein>
<keyword evidence="2" id="KW-1185">Reference proteome</keyword>
<dbReference type="OrthoDB" id="2648963at2759"/>
<sequence>MYLSIQRSGAQEDLSTSRMIKHIRDEIQIDKTMYMHEQDDSVPLVRSPSPQSHMCQYVHELLEMLDRVQYQVTYLKRDQEEVCIAHQAEIEWYRDRIDLLKEELRYRQVTIDVISEDVDQLEEQTAGQWKKIEQLMKCKHQEAITRNERINLVKDLITGLADTANL</sequence>
<dbReference type="GeneID" id="64695982"/>
<organism evidence="1 2">
    <name type="scientific">Suillus discolor</name>
    <dbReference type="NCBI Taxonomy" id="1912936"/>
    <lineage>
        <taxon>Eukaryota</taxon>
        <taxon>Fungi</taxon>
        <taxon>Dikarya</taxon>
        <taxon>Basidiomycota</taxon>
        <taxon>Agaricomycotina</taxon>
        <taxon>Agaricomycetes</taxon>
        <taxon>Agaricomycetidae</taxon>
        <taxon>Boletales</taxon>
        <taxon>Suillineae</taxon>
        <taxon>Suillaceae</taxon>
        <taxon>Suillus</taxon>
    </lineage>
</organism>
<comment type="caution">
    <text evidence="1">The sequence shown here is derived from an EMBL/GenBank/DDBJ whole genome shotgun (WGS) entry which is preliminary data.</text>
</comment>
<evidence type="ECO:0000313" key="2">
    <source>
        <dbReference type="Proteomes" id="UP000823399"/>
    </source>
</evidence>
<evidence type="ECO:0000313" key="1">
    <source>
        <dbReference type="EMBL" id="KAG2108236.1"/>
    </source>
</evidence>
<dbReference type="Proteomes" id="UP000823399">
    <property type="component" value="Unassembled WGS sequence"/>
</dbReference>
<proteinExistence type="predicted"/>
<dbReference type="EMBL" id="JABBWM010000028">
    <property type="protein sequence ID" value="KAG2108236.1"/>
    <property type="molecule type" value="Genomic_DNA"/>
</dbReference>